<dbReference type="InParanoid" id="A0A0C3MUK6"/>
<feature type="non-terminal residue" evidence="1">
    <location>
        <position position="1"/>
    </location>
</feature>
<protein>
    <submittedName>
        <fullName evidence="1">Uncharacterized protein</fullName>
    </submittedName>
</protein>
<organism evidence="1 2">
    <name type="scientific">Pisolithus tinctorius Marx 270</name>
    <dbReference type="NCBI Taxonomy" id="870435"/>
    <lineage>
        <taxon>Eukaryota</taxon>
        <taxon>Fungi</taxon>
        <taxon>Dikarya</taxon>
        <taxon>Basidiomycota</taxon>
        <taxon>Agaricomycotina</taxon>
        <taxon>Agaricomycetes</taxon>
        <taxon>Agaricomycetidae</taxon>
        <taxon>Boletales</taxon>
        <taxon>Sclerodermatineae</taxon>
        <taxon>Pisolithaceae</taxon>
        <taxon>Pisolithus</taxon>
    </lineage>
</organism>
<sequence>LVYVEWFTALHRRDPASGLYIVTRLTRHHRPNVVIISADCIVRACHLQAQCGKEINADWSADNVLDRAAAFYVNSYIDLDMFITLE</sequence>
<dbReference type="Proteomes" id="UP000054217">
    <property type="component" value="Unassembled WGS sequence"/>
</dbReference>
<dbReference type="EMBL" id="KN832504">
    <property type="protein sequence ID" value="KIN92669.1"/>
    <property type="molecule type" value="Genomic_DNA"/>
</dbReference>
<evidence type="ECO:0000313" key="2">
    <source>
        <dbReference type="Proteomes" id="UP000054217"/>
    </source>
</evidence>
<proteinExistence type="predicted"/>
<dbReference type="AlphaFoldDB" id="A0A0C3MUK6"/>
<gene>
    <name evidence="1" type="ORF">M404DRAFT_172852</name>
</gene>
<reference evidence="1 2" key="1">
    <citation type="submission" date="2014-04" db="EMBL/GenBank/DDBJ databases">
        <authorList>
            <consortium name="DOE Joint Genome Institute"/>
            <person name="Kuo A."/>
            <person name="Kohler A."/>
            <person name="Costa M.D."/>
            <person name="Nagy L.G."/>
            <person name="Floudas D."/>
            <person name="Copeland A."/>
            <person name="Barry K.W."/>
            <person name="Cichocki N."/>
            <person name="Veneault-Fourrey C."/>
            <person name="LaButti K."/>
            <person name="Lindquist E.A."/>
            <person name="Lipzen A."/>
            <person name="Lundell T."/>
            <person name="Morin E."/>
            <person name="Murat C."/>
            <person name="Sun H."/>
            <person name="Tunlid A."/>
            <person name="Henrissat B."/>
            <person name="Grigoriev I.V."/>
            <person name="Hibbett D.S."/>
            <person name="Martin F."/>
            <person name="Nordberg H.P."/>
            <person name="Cantor M.N."/>
            <person name="Hua S.X."/>
        </authorList>
    </citation>
    <scope>NUCLEOTIDE SEQUENCE [LARGE SCALE GENOMIC DNA]</scope>
    <source>
        <strain evidence="1 2">Marx 270</strain>
    </source>
</reference>
<dbReference type="HOGENOM" id="CLU_155374_0_1_1"/>
<name>A0A0C3MUK6_PISTI</name>
<evidence type="ECO:0000313" key="1">
    <source>
        <dbReference type="EMBL" id="KIN92669.1"/>
    </source>
</evidence>
<keyword evidence="2" id="KW-1185">Reference proteome</keyword>
<accession>A0A0C3MUK6</accession>
<reference evidence="2" key="2">
    <citation type="submission" date="2015-01" db="EMBL/GenBank/DDBJ databases">
        <title>Evolutionary Origins and Diversification of the Mycorrhizal Mutualists.</title>
        <authorList>
            <consortium name="DOE Joint Genome Institute"/>
            <consortium name="Mycorrhizal Genomics Consortium"/>
            <person name="Kohler A."/>
            <person name="Kuo A."/>
            <person name="Nagy L.G."/>
            <person name="Floudas D."/>
            <person name="Copeland A."/>
            <person name="Barry K.W."/>
            <person name="Cichocki N."/>
            <person name="Veneault-Fourrey C."/>
            <person name="LaButti K."/>
            <person name="Lindquist E.A."/>
            <person name="Lipzen A."/>
            <person name="Lundell T."/>
            <person name="Morin E."/>
            <person name="Murat C."/>
            <person name="Riley R."/>
            <person name="Ohm R."/>
            <person name="Sun H."/>
            <person name="Tunlid A."/>
            <person name="Henrissat B."/>
            <person name="Grigoriev I.V."/>
            <person name="Hibbett D.S."/>
            <person name="Martin F."/>
        </authorList>
    </citation>
    <scope>NUCLEOTIDE SEQUENCE [LARGE SCALE GENOMIC DNA]</scope>
    <source>
        <strain evidence="2">Marx 270</strain>
    </source>
</reference>
<dbReference type="OrthoDB" id="3244185at2759"/>